<dbReference type="PANTHER" id="PTHR11706">
    <property type="entry name" value="SOLUTE CARRIER PROTEIN FAMILY 11 MEMBER"/>
    <property type="match status" value="1"/>
</dbReference>
<evidence type="ECO:0000256" key="4">
    <source>
        <dbReference type="ARBA" id="ARBA00022989"/>
    </source>
</evidence>
<keyword evidence="2" id="KW-0813">Transport</keyword>
<accession>A0A1G7PBR5</accession>
<feature type="transmembrane region" description="Helical" evidence="6">
    <location>
        <begin position="279"/>
        <end position="305"/>
    </location>
</feature>
<keyword evidence="3 6" id="KW-0812">Transmembrane</keyword>
<evidence type="ECO:0000256" key="2">
    <source>
        <dbReference type="ARBA" id="ARBA00022448"/>
    </source>
</evidence>
<dbReference type="PANTHER" id="PTHR11706:SF33">
    <property type="entry name" value="NATURAL RESISTANCE-ASSOCIATED MACROPHAGE PROTEIN 2"/>
    <property type="match status" value="1"/>
</dbReference>
<feature type="transmembrane region" description="Helical" evidence="6">
    <location>
        <begin position="398"/>
        <end position="420"/>
    </location>
</feature>
<feature type="transmembrane region" description="Helical" evidence="6">
    <location>
        <begin position="48"/>
        <end position="67"/>
    </location>
</feature>
<dbReference type="AlphaFoldDB" id="A0A1G7PBR5"/>
<dbReference type="STRING" id="660518.SAMN05216218_11057"/>
<evidence type="ECO:0000256" key="1">
    <source>
        <dbReference type="ARBA" id="ARBA00004141"/>
    </source>
</evidence>
<evidence type="ECO:0000256" key="5">
    <source>
        <dbReference type="ARBA" id="ARBA00023136"/>
    </source>
</evidence>
<dbReference type="Proteomes" id="UP000199076">
    <property type="component" value="Unassembled WGS sequence"/>
</dbReference>
<dbReference type="RefSeq" id="WP_092693269.1">
    <property type="nucleotide sequence ID" value="NZ_FNBK01000010.1"/>
</dbReference>
<dbReference type="GO" id="GO:0034755">
    <property type="term" value="P:iron ion transmembrane transport"/>
    <property type="evidence" value="ECO:0007669"/>
    <property type="project" value="TreeGrafter"/>
</dbReference>
<dbReference type="GO" id="GO:0015086">
    <property type="term" value="F:cadmium ion transmembrane transporter activity"/>
    <property type="evidence" value="ECO:0007669"/>
    <property type="project" value="TreeGrafter"/>
</dbReference>
<proteinExistence type="predicted"/>
<dbReference type="GO" id="GO:0005384">
    <property type="term" value="F:manganese ion transmembrane transporter activity"/>
    <property type="evidence" value="ECO:0007669"/>
    <property type="project" value="TreeGrafter"/>
</dbReference>
<evidence type="ECO:0000256" key="3">
    <source>
        <dbReference type="ARBA" id="ARBA00022692"/>
    </source>
</evidence>
<evidence type="ECO:0000313" key="8">
    <source>
        <dbReference type="Proteomes" id="UP000199076"/>
    </source>
</evidence>
<dbReference type="Pfam" id="PF01566">
    <property type="entry name" value="Nramp"/>
    <property type="match status" value="1"/>
</dbReference>
<dbReference type="InterPro" id="IPR001046">
    <property type="entry name" value="NRAMP_fam"/>
</dbReference>
<name>A0A1G7PBR5_9EURY</name>
<feature type="transmembrane region" description="Helical" evidence="6">
    <location>
        <begin position="156"/>
        <end position="175"/>
    </location>
</feature>
<feature type="transmembrane region" description="Helical" evidence="6">
    <location>
        <begin position="22"/>
        <end position="42"/>
    </location>
</feature>
<dbReference type="EMBL" id="FNBK01000010">
    <property type="protein sequence ID" value="SDF83684.1"/>
    <property type="molecule type" value="Genomic_DNA"/>
</dbReference>
<keyword evidence="5 6" id="KW-0472">Membrane</keyword>
<comment type="subcellular location">
    <subcellularLocation>
        <location evidence="1">Membrane</location>
        <topology evidence="1">Multi-pass membrane protein</topology>
    </subcellularLocation>
</comment>
<feature type="transmembrane region" description="Helical" evidence="6">
    <location>
        <begin position="355"/>
        <end position="378"/>
    </location>
</feature>
<protein>
    <submittedName>
        <fullName evidence="7">Mn2+ and Fe2+ transporters of the NRAMP family</fullName>
    </submittedName>
</protein>
<feature type="transmembrane region" description="Helical" evidence="6">
    <location>
        <begin position="325"/>
        <end position="343"/>
    </location>
</feature>
<feature type="transmembrane region" description="Helical" evidence="6">
    <location>
        <begin position="238"/>
        <end position="258"/>
    </location>
</feature>
<sequence length="424" mass="44429">METVNITDSVSVPSLSEFFRKYGLALVMVASYFGSGSVFIASAAGVRYGYTLLWAVVGAVLLGFVAQDMSARLGIHGDSLAGFARTKLGSRAATALMVLLSVGCVAWTLELTAAVGKGIVVLLNLQGIGWEPFAYLTGLLALVVGVLGYDAVEKIMVAMMFGLLIAYIVVAGASGPDLVATATGFVPSLGPTGSMALAVSILGTTALWPNFFLESQLVDKKGWTERADVPTMRRDLSIGYAIGGITTIAIVVVAAAVLRPAGYEQLRSFLTPGRALASVLGEWAMVVFLVGTLAAAFNSIVPIMWAPAYMIPEAIGGEVADSNRVFKLVYVGGVALGSLSPLVHQYFGLSVIDMIILFPAYNGVVGLPVTAVLLFWAVNDTDVMGEYTNGWKLNAVNSALILLAVYSAWSAGRFVINAILTGGF</sequence>
<organism evidence="7 8">
    <name type="scientific">Halorientalis regularis</name>
    <dbReference type="NCBI Taxonomy" id="660518"/>
    <lineage>
        <taxon>Archaea</taxon>
        <taxon>Methanobacteriati</taxon>
        <taxon>Methanobacteriota</taxon>
        <taxon>Stenosarchaea group</taxon>
        <taxon>Halobacteria</taxon>
        <taxon>Halobacteriales</taxon>
        <taxon>Haloarculaceae</taxon>
        <taxon>Halorientalis</taxon>
    </lineage>
</organism>
<keyword evidence="8" id="KW-1185">Reference proteome</keyword>
<evidence type="ECO:0000313" key="7">
    <source>
        <dbReference type="EMBL" id="SDF83684.1"/>
    </source>
</evidence>
<evidence type="ECO:0000256" key="6">
    <source>
        <dbReference type="SAM" id="Phobius"/>
    </source>
</evidence>
<keyword evidence="4 6" id="KW-1133">Transmembrane helix</keyword>
<reference evidence="8" key="1">
    <citation type="submission" date="2016-10" db="EMBL/GenBank/DDBJ databases">
        <authorList>
            <person name="Varghese N."/>
            <person name="Submissions S."/>
        </authorList>
    </citation>
    <scope>NUCLEOTIDE SEQUENCE [LARGE SCALE GENOMIC DNA]</scope>
    <source>
        <strain evidence="8">IBRC-M 10760</strain>
    </source>
</reference>
<feature type="transmembrane region" description="Helical" evidence="6">
    <location>
        <begin position="129"/>
        <end position="149"/>
    </location>
</feature>
<feature type="transmembrane region" description="Helical" evidence="6">
    <location>
        <begin position="88"/>
        <end position="109"/>
    </location>
</feature>
<dbReference type="NCBIfam" id="NF037982">
    <property type="entry name" value="Nramp_1"/>
    <property type="match status" value="1"/>
</dbReference>
<dbReference type="GO" id="GO:0005886">
    <property type="term" value="C:plasma membrane"/>
    <property type="evidence" value="ECO:0007669"/>
    <property type="project" value="TreeGrafter"/>
</dbReference>
<gene>
    <name evidence="7" type="ORF">SAMN05216218_11057</name>
</gene>